<protein>
    <submittedName>
        <fullName evidence="8">RNA-binding protein 39 isoform X2</fullName>
    </submittedName>
</protein>
<evidence type="ECO:0000313" key="7">
    <source>
        <dbReference type="Proteomes" id="UP000008143"/>
    </source>
</evidence>
<gene>
    <name evidence="8 9" type="primary">rbm39</name>
    <name evidence="8" type="synonym">caper</name>
    <name evidence="8" type="synonym">caperalpha</name>
    <name evidence="8" type="synonym">cc1.3</name>
    <name evidence="8" type="synonym">hcc1</name>
    <name evidence="8" type="synonym">rnpc2</name>
</gene>
<dbReference type="SUPFAM" id="SSF54928">
    <property type="entry name" value="RNA-binding domain, RBD"/>
    <property type="match status" value="2"/>
</dbReference>
<dbReference type="InterPro" id="IPR000504">
    <property type="entry name" value="RRM_dom"/>
</dbReference>
<evidence type="ECO:0000259" key="6">
    <source>
        <dbReference type="PROSITE" id="PS50102"/>
    </source>
</evidence>
<dbReference type="Xenbase" id="XB-GENE-492226">
    <property type="gene designation" value="rbm39"/>
</dbReference>
<dbReference type="Pfam" id="PF00076">
    <property type="entry name" value="RRM_1"/>
    <property type="match status" value="2"/>
</dbReference>
<dbReference type="GO" id="GO:0005634">
    <property type="term" value="C:nucleus"/>
    <property type="evidence" value="ECO:0007669"/>
    <property type="project" value="InterPro"/>
</dbReference>
<dbReference type="OrthoDB" id="8123449at2759"/>
<feature type="domain" description="RRM" evidence="6">
    <location>
        <begin position="158"/>
        <end position="235"/>
    </location>
</feature>
<dbReference type="FunFam" id="3.30.70.330:FF:000080">
    <property type="entry name" value="RNA-binding protein 39 isoform X1"/>
    <property type="match status" value="1"/>
</dbReference>
<dbReference type="CDD" id="cd12537">
    <property type="entry name" value="RRM1_RBM23"/>
    <property type="match status" value="1"/>
</dbReference>
<dbReference type="GO" id="GO:0006397">
    <property type="term" value="P:mRNA processing"/>
    <property type="evidence" value="ECO:0007669"/>
    <property type="project" value="InterPro"/>
</dbReference>
<evidence type="ECO:0000256" key="5">
    <source>
        <dbReference type="SAM" id="MobiDB-lite"/>
    </source>
</evidence>
<evidence type="ECO:0000256" key="1">
    <source>
        <dbReference type="ARBA" id="ARBA00022553"/>
    </source>
</evidence>
<dbReference type="CDD" id="cd12284">
    <property type="entry name" value="RRM2_RBM23_RBM39"/>
    <property type="match status" value="1"/>
</dbReference>
<feature type="compositionally biased region" description="Basic residues" evidence="5">
    <location>
        <begin position="64"/>
        <end position="95"/>
    </location>
</feature>
<sequence length="546" mass="60497">MADDIDIEAMLEAPYQKDENKLSSANGHEERSKKRKKSKSRSRSREKKRSRSKERKRSKDRERKRSKSREKKRSRSRERRKSRSRSRERRFRGRYRSPYSGPKFGGGSMRGKMGGIPHGVKLRRSKSKSPQKREKSPVSSLQSRGPIDNLSPEERDARTVFCMQLAARIRPRDLEEFFSTVGKVRDVRMISDRNSRRSKGIAYVEFVDQSSVPLAIGLTGQKVLGVPIIVQASQAEKNRAAAMANNLQKGTAGPMRLYVGSLHFNITEDMLRGIFEPFGRIESIQLMMDSETGRSKGYGFITFSDSECAKKALEQLNGFELAGRPMKVGHVTERTDASNASSFLDSDELERTGIDLGTTGRLQLMARLAEGTGLQIPPAAQQALQMSGSLAFGAVADLQTRISQQSEALAAAAASAATISLAAASSTLPIPATTQPIATQCFQLSNMFNPQTEDELGWDSEIKEDVIEECNKHGGVVHIYVDKNSPQGNVYVKCPTIASAIAAVNALHGRWFAGKMITAAYVPLPTYHSLFPDSMTSTQLLFPSRR</sequence>
<proteinExistence type="predicted"/>
<dbReference type="RefSeq" id="XP_012827238.1">
    <property type="nucleotide sequence ID" value="XM_012971784.3"/>
</dbReference>
<dbReference type="FunFam" id="3.30.70.330:FF:000090">
    <property type="entry name" value="RNA-binding protein 39 isoform X1"/>
    <property type="match status" value="1"/>
</dbReference>
<dbReference type="Gene3D" id="3.30.70.330">
    <property type="match status" value="3"/>
</dbReference>
<keyword evidence="3 4" id="KW-0694">RNA-binding</keyword>
<dbReference type="AlphaFoldDB" id="A0A8J0SX69"/>
<dbReference type="InterPro" id="IPR006509">
    <property type="entry name" value="RBM39_SF"/>
</dbReference>
<dbReference type="InterPro" id="IPR035979">
    <property type="entry name" value="RBD_domain_sf"/>
</dbReference>
<feature type="compositionally biased region" description="Basic residues" evidence="5">
    <location>
        <begin position="120"/>
        <end position="130"/>
    </location>
</feature>
<dbReference type="Proteomes" id="UP000008143">
    <property type="component" value="Chromosome 10"/>
</dbReference>
<dbReference type="InterPro" id="IPR012677">
    <property type="entry name" value="Nucleotide-bd_a/b_plait_sf"/>
</dbReference>
<keyword evidence="2" id="KW-0677">Repeat</keyword>
<feature type="compositionally biased region" description="Gly residues" evidence="5">
    <location>
        <begin position="103"/>
        <end position="117"/>
    </location>
</feature>
<dbReference type="GO" id="GO:0003723">
    <property type="term" value="F:RNA binding"/>
    <property type="evidence" value="ECO:0007669"/>
    <property type="project" value="UniProtKB-UniRule"/>
</dbReference>
<feature type="region of interest" description="Disordered" evidence="5">
    <location>
        <begin position="1"/>
        <end position="152"/>
    </location>
</feature>
<dbReference type="NCBIfam" id="TIGR01622">
    <property type="entry name" value="SF-CC1"/>
    <property type="match status" value="1"/>
</dbReference>
<feature type="compositionally biased region" description="Basic residues" evidence="5">
    <location>
        <begin position="33"/>
        <end position="56"/>
    </location>
</feature>
<feature type="compositionally biased region" description="Basic and acidic residues" evidence="5">
    <location>
        <begin position="15"/>
        <end position="32"/>
    </location>
</feature>
<accession>A0A8J0SX69</accession>
<dbReference type="CDD" id="cd12285">
    <property type="entry name" value="RRM3_RBM39_like"/>
    <property type="match status" value="1"/>
</dbReference>
<evidence type="ECO:0000256" key="4">
    <source>
        <dbReference type="PROSITE-ProRule" id="PRU00176"/>
    </source>
</evidence>
<dbReference type="SMART" id="SM00360">
    <property type="entry name" value="RRM"/>
    <property type="match status" value="3"/>
</dbReference>
<dbReference type="AGR" id="Xenbase:XB-GENE-492226"/>
<evidence type="ECO:0000256" key="2">
    <source>
        <dbReference type="ARBA" id="ARBA00022737"/>
    </source>
</evidence>
<reference evidence="8" key="1">
    <citation type="submission" date="2025-08" db="UniProtKB">
        <authorList>
            <consortium name="RefSeq"/>
        </authorList>
    </citation>
    <scope>IDENTIFICATION</scope>
    <source>
        <strain evidence="8">Nigerian</strain>
        <tissue evidence="8">Liver and blood</tissue>
    </source>
</reference>
<keyword evidence="1" id="KW-0597">Phosphoprotein</keyword>
<feature type="domain" description="RRM" evidence="6">
    <location>
        <begin position="255"/>
        <end position="333"/>
    </location>
</feature>
<dbReference type="InterPro" id="IPR003954">
    <property type="entry name" value="RRM_euk-type"/>
</dbReference>
<dbReference type="GeneID" id="549542"/>
<organism evidence="7 8">
    <name type="scientific">Xenopus tropicalis</name>
    <name type="common">Western clawed frog</name>
    <name type="synonym">Silurana tropicalis</name>
    <dbReference type="NCBI Taxonomy" id="8364"/>
    <lineage>
        <taxon>Eukaryota</taxon>
        <taxon>Metazoa</taxon>
        <taxon>Chordata</taxon>
        <taxon>Craniata</taxon>
        <taxon>Vertebrata</taxon>
        <taxon>Euteleostomi</taxon>
        <taxon>Amphibia</taxon>
        <taxon>Batrachia</taxon>
        <taxon>Anura</taxon>
        <taxon>Pipoidea</taxon>
        <taxon>Pipidae</taxon>
        <taxon>Xenopodinae</taxon>
        <taxon>Xenopus</taxon>
        <taxon>Silurana</taxon>
    </lineage>
</organism>
<dbReference type="InterPro" id="IPR029123">
    <property type="entry name" value="RBM39_linker"/>
</dbReference>
<dbReference type="PROSITE" id="PS50102">
    <property type="entry name" value="RRM"/>
    <property type="match status" value="2"/>
</dbReference>
<evidence type="ECO:0000313" key="8">
    <source>
        <dbReference type="RefSeq" id="XP_012827238.1"/>
    </source>
</evidence>
<dbReference type="CTD" id="9584"/>
<dbReference type="SMART" id="SM00361">
    <property type="entry name" value="RRM_1"/>
    <property type="match status" value="2"/>
</dbReference>
<keyword evidence="7" id="KW-1185">Reference proteome</keyword>
<evidence type="ECO:0000313" key="9">
    <source>
        <dbReference type="Xenbase" id="XB-GENE-492226"/>
    </source>
</evidence>
<name>A0A8J0SX69_XENTR</name>
<dbReference type="FunFam" id="3.30.70.330:FF:000135">
    <property type="entry name" value="RNA-binding protein 39 isoform X2"/>
    <property type="match status" value="1"/>
</dbReference>
<dbReference type="PANTHER" id="PTHR48036">
    <property type="entry name" value="SPLICING FACTOR (PAD-1), PUTATIVE (AFU_ORTHOLOGUE AFUA_1G15810)-RELATED"/>
    <property type="match status" value="1"/>
</dbReference>
<evidence type="ECO:0000256" key="3">
    <source>
        <dbReference type="ARBA" id="ARBA00022884"/>
    </source>
</evidence>
<dbReference type="Pfam" id="PF15519">
    <property type="entry name" value="RBM39linker"/>
    <property type="match status" value="1"/>
</dbReference>